<organism evidence="1 2">
    <name type="scientific">Marilutibacter chinensis</name>
    <dbReference type="NCBI Taxonomy" id="2912247"/>
    <lineage>
        <taxon>Bacteria</taxon>
        <taxon>Pseudomonadati</taxon>
        <taxon>Pseudomonadota</taxon>
        <taxon>Gammaproteobacteria</taxon>
        <taxon>Lysobacterales</taxon>
        <taxon>Lysobacteraceae</taxon>
        <taxon>Marilutibacter</taxon>
    </lineage>
</organism>
<gene>
    <name evidence="1" type="ORF">L3V18_04225</name>
</gene>
<dbReference type="RefSeq" id="WP_237053342.1">
    <property type="nucleotide sequence ID" value="NZ_JAKJPO010000001.1"/>
</dbReference>
<sequence length="198" mass="21579">MSNVTVRVENGSVYVRSPWNEAFVKDAREKLSGKYTGGEWVFDVFNEQRVRKTLMAIYGCDGITTDTCTVRVTLDGDDDAGQGPITIWGRPIARATGRDSGATLSPGIVIVEGGFTSGGSMKNWTTKVKDGHAVVLIRDFPGVTARRLVGEGKDWISIEKEAVSIDRAALEAERDRLLTRLAEIEKLMPATQGELFAA</sequence>
<keyword evidence="2" id="KW-1185">Reference proteome</keyword>
<accession>A0ABS9HRK6</accession>
<proteinExistence type="predicted"/>
<comment type="caution">
    <text evidence="1">The sequence shown here is derived from an EMBL/GenBank/DDBJ whole genome shotgun (WGS) entry which is preliminary data.</text>
</comment>
<dbReference type="EMBL" id="JAKJPO010000001">
    <property type="protein sequence ID" value="MCF7220995.1"/>
    <property type="molecule type" value="Genomic_DNA"/>
</dbReference>
<evidence type="ECO:0000313" key="1">
    <source>
        <dbReference type="EMBL" id="MCF7220995.1"/>
    </source>
</evidence>
<evidence type="ECO:0000313" key="2">
    <source>
        <dbReference type="Proteomes" id="UP001430796"/>
    </source>
</evidence>
<protein>
    <submittedName>
        <fullName evidence="1">Uncharacterized protein</fullName>
    </submittedName>
</protein>
<reference evidence="1" key="2">
    <citation type="submission" date="2022-01" db="EMBL/GenBank/DDBJ databases">
        <authorList>
            <person name="Zhou L.Y."/>
        </authorList>
    </citation>
    <scope>NUCLEOTIDE SEQUENCE</scope>
    <source>
        <strain evidence="1">TLK-CK17</strain>
    </source>
</reference>
<dbReference type="Proteomes" id="UP001430796">
    <property type="component" value="Unassembled WGS sequence"/>
</dbReference>
<name>A0ABS9HRK6_9GAMM</name>
<reference evidence="1" key="1">
    <citation type="submission" date="2022-01" db="EMBL/GenBank/DDBJ databases">
        <title>Lysobacter chinensis sp. nov., a bacterium isolated from cow dung compost.</title>
        <authorList>
            <person name="Liu Y."/>
        </authorList>
    </citation>
    <scope>NUCLEOTIDE SEQUENCE</scope>
    <source>
        <strain evidence="1">TLK-CK17</strain>
    </source>
</reference>